<dbReference type="NCBIfam" id="TIGR04518">
    <property type="entry name" value="ECF_S_folT_fam"/>
    <property type="match status" value="1"/>
</dbReference>
<dbReference type="GO" id="GO:0022857">
    <property type="term" value="F:transmembrane transporter activity"/>
    <property type="evidence" value="ECO:0007669"/>
    <property type="project" value="InterPro"/>
</dbReference>
<feature type="transmembrane region" description="Helical" evidence="1">
    <location>
        <begin position="142"/>
        <end position="160"/>
    </location>
</feature>
<reference evidence="5" key="2">
    <citation type="submission" date="2018-04" db="EMBL/GenBank/DDBJ databases">
        <authorList>
            <person name="Illikoud N."/>
        </authorList>
    </citation>
    <scope>NUCLEOTIDE SEQUENCE [LARGE SCALE GENOMIC DNA]</scope>
</reference>
<keyword evidence="4" id="KW-1185">Reference proteome</keyword>
<protein>
    <submittedName>
        <fullName evidence="2">Folate transporter</fullName>
    </submittedName>
    <submittedName>
        <fullName evidence="3">Putative ECF transporter, substrate-specific component</fullName>
    </submittedName>
</protein>
<dbReference type="Proteomes" id="UP000270190">
    <property type="component" value="Unassembled WGS sequence"/>
</dbReference>
<keyword evidence="1" id="KW-1133">Transmembrane helix</keyword>
<dbReference type="STRING" id="2756.BFR44_06290"/>
<reference evidence="3" key="3">
    <citation type="submission" date="2018-04" db="EMBL/GenBank/DDBJ databases">
        <authorList>
            <person name="Go L.Y."/>
            <person name="Mitchell J.A."/>
        </authorList>
    </citation>
    <scope>NUCLEOTIDE SEQUENCE</scope>
    <source>
        <strain evidence="3">BSAS1 3</strain>
    </source>
</reference>
<evidence type="ECO:0000313" key="2">
    <source>
        <dbReference type="EMBL" id="ATF25909.1"/>
    </source>
</evidence>
<organism evidence="2 4">
    <name type="scientific">Brochothrix thermosphacta</name>
    <name type="common">Microbacterium thermosphactum</name>
    <dbReference type="NCBI Taxonomy" id="2756"/>
    <lineage>
        <taxon>Bacteria</taxon>
        <taxon>Bacillati</taxon>
        <taxon>Bacillota</taxon>
        <taxon>Bacilli</taxon>
        <taxon>Bacillales</taxon>
        <taxon>Listeriaceae</taxon>
        <taxon>Brochothrix</taxon>
    </lineage>
</organism>
<keyword evidence="1" id="KW-0472">Membrane</keyword>
<dbReference type="EMBL" id="CP023483">
    <property type="protein sequence ID" value="ATF25909.1"/>
    <property type="molecule type" value="Genomic_DNA"/>
</dbReference>
<reference evidence="2 4" key="1">
    <citation type="submission" date="2017-09" db="EMBL/GenBank/DDBJ databases">
        <title>Complete Genome Sequences of Two Strains of the Meat Spoilage Bacterium Brochothrix thermosphacta Isolated from Ground Chicken.</title>
        <authorList>
            <person name="Paoli G.C."/>
            <person name="Wijey C."/>
            <person name="Chen C.-Y."/>
            <person name="Nguyen L."/>
            <person name="Yan X."/>
            <person name="Irwin P.L."/>
        </authorList>
    </citation>
    <scope>NUCLEOTIDE SEQUENCE [LARGE SCALE GENOMIC DNA]</scope>
    <source>
        <strain evidence="2 4">BI</strain>
    </source>
</reference>
<feature type="transmembrane region" description="Helical" evidence="1">
    <location>
        <begin position="39"/>
        <end position="63"/>
    </location>
</feature>
<sequence>MIKYKFTTQRLVLLALLIAMQIILSRFLAIELDFIRISFVFLPLILIGAYYPPLIAGFACALADTVGVLLYSKGVPFFPGYTLTTFLTGFVYSIFLYNKPKVLWRIIVSHAVVFFLLNSVLNTYWLSIILDKAALALFPIRLLKNAIVFVIAIFISYIFFKSQTISSLLTRLSTPRTKK</sequence>
<feature type="transmembrane region" description="Helical" evidence="1">
    <location>
        <begin position="75"/>
        <end position="97"/>
    </location>
</feature>
<proteinExistence type="predicted"/>
<dbReference type="AlphaFoldDB" id="A0A291KFC6"/>
<dbReference type="InterPro" id="IPR030949">
    <property type="entry name" value="ECF_S_folate_fam"/>
</dbReference>
<evidence type="ECO:0000313" key="4">
    <source>
        <dbReference type="Proteomes" id="UP000243591"/>
    </source>
</evidence>
<dbReference type="Pfam" id="PF12822">
    <property type="entry name" value="ECF_trnsprt"/>
    <property type="match status" value="1"/>
</dbReference>
<dbReference type="GeneID" id="66537458"/>
<dbReference type="Proteomes" id="UP000243591">
    <property type="component" value="Chromosome"/>
</dbReference>
<feature type="transmembrane region" description="Helical" evidence="1">
    <location>
        <begin position="103"/>
        <end position="130"/>
    </location>
</feature>
<keyword evidence="1" id="KW-0812">Transmembrane</keyword>
<gene>
    <name evidence="3" type="ORF">BTBSAS_250015</name>
    <name evidence="2" type="ORF">CNY62_05565</name>
</gene>
<dbReference type="RefSeq" id="WP_051457250.1">
    <property type="nucleotide sequence ID" value="NZ_CBCPHX010000004.1"/>
</dbReference>
<dbReference type="KEGG" id="bths:CNY62_05565"/>
<accession>A0A291KFC6</accession>
<name>A0A291KFC6_BROTH</name>
<dbReference type="OrthoDB" id="4624at2"/>
<evidence type="ECO:0000313" key="3">
    <source>
        <dbReference type="EMBL" id="SPP28608.1"/>
    </source>
</evidence>
<evidence type="ECO:0000256" key="1">
    <source>
        <dbReference type="SAM" id="Phobius"/>
    </source>
</evidence>
<evidence type="ECO:0000313" key="5">
    <source>
        <dbReference type="Proteomes" id="UP000270190"/>
    </source>
</evidence>
<dbReference type="InterPro" id="IPR024529">
    <property type="entry name" value="ECF_trnsprt_substrate-spec"/>
</dbReference>
<dbReference type="EMBL" id="OUNC01000018">
    <property type="protein sequence ID" value="SPP28608.1"/>
    <property type="molecule type" value="Genomic_DNA"/>
</dbReference>
<dbReference type="Gene3D" id="1.10.1760.20">
    <property type="match status" value="1"/>
</dbReference>